<feature type="transmembrane region" description="Helical" evidence="2">
    <location>
        <begin position="1194"/>
        <end position="1216"/>
    </location>
</feature>
<evidence type="ECO:0000256" key="2">
    <source>
        <dbReference type="SAM" id="Phobius"/>
    </source>
</evidence>
<dbReference type="Proteomes" id="UP001239782">
    <property type="component" value="Chromosome"/>
</dbReference>
<reference evidence="3 4" key="1">
    <citation type="submission" date="2023-08" db="EMBL/GenBank/DDBJ databases">
        <title>Pleionea litopenaei sp. nov., isolated from stomach of juvenile Litopenaeus vannamei.</title>
        <authorList>
            <person name="Rho A.M."/>
            <person name="Hwang C.Y."/>
        </authorList>
    </citation>
    <scope>NUCLEOTIDE SEQUENCE [LARGE SCALE GENOMIC DNA]</scope>
    <source>
        <strain evidence="3 4">HL-JVS1</strain>
    </source>
</reference>
<feature type="transmembrane region" description="Helical" evidence="2">
    <location>
        <begin position="1613"/>
        <end position="1634"/>
    </location>
</feature>
<protein>
    <submittedName>
        <fullName evidence="3">Uncharacterized protein</fullName>
    </submittedName>
</protein>
<keyword evidence="1" id="KW-0175">Coiled coil</keyword>
<feature type="transmembrane region" description="Helical" evidence="2">
    <location>
        <begin position="1056"/>
        <end position="1076"/>
    </location>
</feature>
<proteinExistence type="predicted"/>
<evidence type="ECO:0000256" key="1">
    <source>
        <dbReference type="SAM" id="Coils"/>
    </source>
</evidence>
<feature type="transmembrane region" description="Helical" evidence="2">
    <location>
        <begin position="1589"/>
        <end position="1607"/>
    </location>
</feature>
<dbReference type="EMBL" id="CP133548">
    <property type="protein sequence ID" value="WMS87027.1"/>
    <property type="molecule type" value="Genomic_DNA"/>
</dbReference>
<feature type="transmembrane region" description="Helical" evidence="2">
    <location>
        <begin position="12"/>
        <end position="31"/>
    </location>
</feature>
<dbReference type="RefSeq" id="WP_309202165.1">
    <property type="nucleotide sequence ID" value="NZ_CP133548.1"/>
</dbReference>
<feature type="coiled-coil region" evidence="1">
    <location>
        <begin position="91"/>
        <end position="127"/>
    </location>
</feature>
<organism evidence="3 4">
    <name type="scientific">Pleionea litopenaei</name>
    <dbReference type="NCBI Taxonomy" id="3070815"/>
    <lineage>
        <taxon>Bacteria</taxon>
        <taxon>Pseudomonadati</taxon>
        <taxon>Pseudomonadota</taxon>
        <taxon>Gammaproteobacteria</taxon>
        <taxon>Oceanospirillales</taxon>
        <taxon>Pleioneaceae</taxon>
        <taxon>Pleionea</taxon>
    </lineage>
</organism>
<keyword evidence="2" id="KW-0472">Membrane</keyword>
<keyword evidence="2" id="KW-0812">Transmembrane</keyword>
<feature type="transmembrane region" description="Helical" evidence="2">
    <location>
        <begin position="670"/>
        <end position="693"/>
    </location>
</feature>
<dbReference type="KEGG" id="plei:Q9312_17575"/>
<evidence type="ECO:0000313" key="3">
    <source>
        <dbReference type="EMBL" id="WMS87027.1"/>
    </source>
</evidence>
<sequence length="1642" mass="187800">MDTKSRRYTGLIILLISITVIGGVAGLYYYFQIKTNEEYQNRLHFRELRDTSVALDNALEQIEQAGVFQISGLGRELEEDLLEIDIVADSLIAKEQEKETLPEQAENLELEEKLEAATETYVNLLEDITLAITALEDEAYSEINDLCYDHASFCSWIDSGNTLVDFNEYPKIDISEQSVEIIPIVYQQHYEKYLGIFSDEVNQSSTAIKDRLTWIASQKSSLQKLLYKAEDQLNRRSVAQKSKVRTVSKDARKNTESSEFRWESVTCDALLKQWPEACDAFSELPRFHSNNPITFNDAEKLLEIWMSESRYLNKILSIAPEIAASFSQQRETILKLIYQINYYQKSLSDVALEQGGRYTRLQRQFIEKLTKLLNYSLEDISLVKMTYVKSYFLCVNNSSTSNCQLQRSRLEKYMERWLKRENPYHSPSQRNIFESAKLVRELKKSESKLSSNRNEKLKQRLTWISPSEAHEQFELTLHEWQILYQITSSKSLGDKTLESKKSMLIPLSNLFPAESARFPLLLLVNEHGKVIARKDNATINSSQFGLEFDNVKSWLSGDGFSNNSSASKDAKAKASAEANAGYSYFQDITLGGEQYRVFVSPYKSFLLDENKQHFLVGLRAKENLTSEKLIVSNSAISVFILGFLLLIAFCFMLKIPLVSSRQGFSKTDRVLINLGIFSVMGIVSLSLVVFYIYTTFKSEVRAQHEAMFQQIVEAFNQELKTLDNLSITALNTQEQSTTKKQNNSKKEYCLNGICDLLLTNDVNSSAANSSLMTDSITSGPQTREDFLIENTFKLSAQSGVMDGIALWSARSLFRNGKAIDLSQREYYKRANNGQVWQRDNAQCEGIFLQRVFNKRDSRMTTQIAHPIGKEQLGHCNVRSYGATLKTFFSAVMPRNSGYLVFENATGRVLFHSNDSRSLVENLYVETDNNPKLHALLSSTSVTAGEPVHLSVSYRGKSTEFWVGGLLEGVPWSLVVFHDKQEARQLNLSVTILSLVLFFGALGLFGLIKLTCVAIGRTCAEWRPVKAINAIFSRIASSTIPARFRETKTQQILVKQVYWLAIAILVAWFATIVSHNIHQRIYERLMLNDIEKSFAISSKSVDRYNRSFMPSLSTPRFSCYFGQSIATSCHLTQRDYKVSTDVSEDGALWVFNWDTPLPISDIFWALSQKNQEQDLESHLPYAIKSLYQNSLSFHWSSLTILLILTQLVLAFVMLYFVKSWKLKRMLGVHLEPHFRLTEQDSWKREVERKVEAITYTSRVQVIRPTSELINAVFACEDNHFLLDRVINIHQLFEPSSKDFAMIETELSKPQSEPVTLILDGFESLCSDGERRLLALSFLERLHSNSKLNLILICEVAPLYRLTRQEEYITDFETLQKHISTDESKLIASRNEITRWSQLLQSFCKIYSWTATTKTELDDRFDPTLVLLNEAKGWPELNEVAEQFIHYSCVAKVTSSENFSPEELIRDLHSALRTDEVPDKLAQFIRVGGWTAEQIIEFFSANAGAAYRFRWGLCTRDEKFLLYQLSHDVQPNPLNLEPLEHMQRRGYIYQGAQWFICNQSFTRFVRTAENQATFDEWVANAKEGMWKYVRIPLFALVITLAAALVYTATDAIETAISVMAGLLGLIPLAMKSVNLFRTFERSEG</sequence>
<feature type="transmembrane region" description="Helical" evidence="2">
    <location>
        <begin position="635"/>
        <end position="658"/>
    </location>
</feature>
<gene>
    <name evidence="3" type="ORF">Q9312_17575</name>
</gene>
<accession>A0AA51RSW0</accession>
<evidence type="ECO:0000313" key="4">
    <source>
        <dbReference type="Proteomes" id="UP001239782"/>
    </source>
</evidence>
<name>A0AA51RSW0_9GAMM</name>
<keyword evidence="4" id="KW-1185">Reference proteome</keyword>
<feature type="transmembrane region" description="Helical" evidence="2">
    <location>
        <begin position="985"/>
        <end position="1007"/>
    </location>
</feature>
<keyword evidence="2" id="KW-1133">Transmembrane helix</keyword>